<comment type="caution">
    <text evidence="2">The sequence shown here is derived from an EMBL/GenBank/DDBJ whole genome shotgun (WGS) entry which is preliminary data.</text>
</comment>
<accession>A0A1F5EQH4</accession>
<dbReference type="InterPro" id="IPR051532">
    <property type="entry name" value="Ester_Hydrolysis_Enzymes"/>
</dbReference>
<dbReference type="GO" id="GO:0004622">
    <property type="term" value="F:phosphatidylcholine lysophospholipase activity"/>
    <property type="evidence" value="ECO:0007669"/>
    <property type="project" value="TreeGrafter"/>
</dbReference>
<dbReference type="Gene3D" id="3.40.50.1110">
    <property type="entry name" value="SGNH hydrolase"/>
    <property type="match status" value="1"/>
</dbReference>
<evidence type="ECO:0000313" key="2">
    <source>
        <dbReference type="EMBL" id="OGD69641.1"/>
    </source>
</evidence>
<dbReference type="InterPro" id="IPR013830">
    <property type="entry name" value="SGNH_hydro"/>
</dbReference>
<protein>
    <recommendedName>
        <fullName evidence="1">SGNH hydrolase-type esterase domain-containing protein</fullName>
    </recommendedName>
</protein>
<organism evidence="2 3">
    <name type="scientific">Candidatus Campbellbacteria bacterium RIFCSPHIGHO2_12_FULL_35_10</name>
    <dbReference type="NCBI Taxonomy" id="1797578"/>
    <lineage>
        <taxon>Bacteria</taxon>
        <taxon>Candidatus Campbelliibacteriota</taxon>
    </lineage>
</organism>
<gene>
    <name evidence="2" type="ORF">A3E89_02395</name>
</gene>
<reference evidence="2 3" key="1">
    <citation type="journal article" date="2016" name="Nat. Commun.">
        <title>Thousands of microbial genomes shed light on interconnected biogeochemical processes in an aquifer system.</title>
        <authorList>
            <person name="Anantharaman K."/>
            <person name="Brown C.T."/>
            <person name="Hug L.A."/>
            <person name="Sharon I."/>
            <person name="Castelle C.J."/>
            <person name="Probst A.J."/>
            <person name="Thomas B.C."/>
            <person name="Singh A."/>
            <person name="Wilkins M.J."/>
            <person name="Karaoz U."/>
            <person name="Brodie E.L."/>
            <person name="Williams K.H."/>
            <person name="Hubbard S.S."/>
            <person name="Banfield J.F."/>
        </authorList>
    </citation>
    <scope>NUCLEOTIDE SEQUENCE [LARGE SCALE GENOMIC DNA]</scope>
</reference>
<name>A0A1F5EQH4_9BACT</name>
<dbReference type="AlphaFoldDB" id="A0A1F5EQH4"/>
<proteinExistence type="predicted"/>
<dbReference type="EMBL" id="MFAA01000003">
    <property type="protein sequence ID" value="OGD69641.1"/>
    <property type="molecule type" value="Genomic_DNA"/>
</dbReference>
<dbReference type="Proteomes" id="UP000185891">
    <property type="component" value="Unassembled WGS sequence"/>
</dbReference>
<dbReference type="PANTHER" id="PTHR30383:SF5">
    <property type="entry name" value="SGNH HYDROLASE-TYPE ESTERASE DOMAIN-CONTAINING PROTEIN"/>
    <property type="match status" value="1"/>
</dbReference>
<evidence type="ECO:0000259" key="1">
    <source>
        <dbReference type="Pfam" id="PF13472"/>
    </source>
</evidence>
<dbReference type="SUPFAM" id="SSF52266">
    <property type="entry name" value="SGNH hydrolase"/>
    <property type="match status" value="1"/>
</dbReference>
<sequence length="194" mass="22300">MIKTISVFGDSLVYGMGDSLDGGWVTRVQHKIKGKNKFLNFGIPGDTSKDLLERIDEELSESKPGTVIVFIGANDSQYKNSPENTLINIEQYKNNLEKIVEKIKKYTNEIIFIGLPKMNDDITTDWHYIYNFCNNNLQKYDAIIKNFCKENSFKYIRLFDLLEESDLDDGAHPNSKGYEKIADRIEVSLRENIA</sequence>
<dbReference type="InterPro" id="IPR036514">
    <property type="entry name" value="SGNH_hydro_sf"/>
</dbReference>
<dbReference type="PANTHER" id="PTHR30383">
    <property type="entry name" value="THIOESTERASE 1/PROTEASE 1/LYSOPHOSPHOLIPASE L1"/>
    <property type="match status" value="1"/>
</dbReference>
<dbReference type="Pfam" id="PF13472">
    <property type="entry name" value="Lipase_GDSL_2"/>
    <property type="match status" value="1"/>
</dbReference>
<evidence type="ECO:0000313" key="3">
    <source>
        <dbReference type="Proteomes" id="UP000185891"/>
    </source>
</evidence>
<feature type="domain" description="SGNH hydrolase-type esterase" evidence="1">
    <location>
        <begin position="7"/>
        <end position="179"/>
    </location>
</feature>